<dbReference type="SUPFAM" id="SSF53335">
    <property type="entry name" value="S-adenosyl-L-methionine-dependent methyltransferases"/>
    <property type="match status" value="1"/>
</dbReference>
<proteinExistence type="predicted"/>
<dbReference type="InterPro" id="IPR030807">
    <property type="entry name" value="Methyltran_NanM"/>
</dbReference>
<dbReference type="GO" id="GO:0008168">
    <property type="term" value="F:methyltransferase activity"/>
    <property type="evidence" value="ECO:0007669"/>
    <property type="project" value="UniProtKB-KW"/>
</dbReference>
<dbReference type="RefSeq" id="WP_184255357.1">
    <property type="nucleotide sequence ID" value="NZ_JACHIO010000008.1"/>
</dbReference>
<dbReference type="NCBIfam" id="TIGR04371">
    <property type="entry name" value="methyltran_NanM"/>
    <property type="match status" value="1"/>
</dbReference>
<keyword evidence="1" id="KW-0489">Methyltransferase</keyword>
<keyword evidence="1" id="KW-0808">Transferase</keyword>
<evidence type="ECO:0000313" key="1">
    <source>
        <dbReference type="EMBL" id="MBB5063869.1"/>
    </source>
</evidence>
<dbReference type="Gene3D" id="3.40.50.150">
    <property type="entry name" value="Vaccinia Virus protein VP39"/>
    <property type="match status" value="1"/>
</dbReference>
<dbReference type="GO" id="GO:0032259">
    <property type="term" value="P:methylation"/>
    <property type="evidence" value="ECO:0007669"/>
    <property type="project" value="UniProtKB-KW"/>
</dbReference>
<reference evidence="1 2" key="1">
    <citation type="submission" date="2020-08" db="EMBL/GenBank/DDBJ databases">
        <title>Genomic Encyclopedia of Type Strains, Phase IV (KMG-V): Genome sequencing to study the core and pangenomes of soil and plant-associated prokaryotes.</title>
        <authorList>
            <person name="Whitman W."/>
        </authorList>
    </citation>
    <scope>NUCLEOTIDE SEQUENCE [LARGE SCALE GENOMIC DNA]</scope>
    <source>
        <strain evidence="1 2">X5P3</strain>
    </source>
</reference>
<accession>A0A7W7ZQD8</accession>
<sequence>MLKLKYLRHPFRTAKTAKNLFAARWSMWRFASYGERRFRGDARFDLNSVTNGFRSRIDSSSDDTEILKRICAAYIKATEQQSLASEAYNATGWWQEVRQRSLGPVIQALVTEDIDSLRKMYRNFYRDACSTGLLSAPYGMAKEYFGGQIKNVHRRFYLSHVLCRFDYWMDQTNRRFTLRDLKGPGVGNPFGVVIDGTHISIGSEYAHSCAQQISNLLGAENPVVAEVGGGFGGMAYYLLRDLQGVTYLDFDVPESIALATYYLMKSFPTLKFLLYGEEDLNAITRADVVLLPVFELAKMPSQSVDLTFSSHAMSDVSPEAMTEYLRNIDRMTRDCFFYMGKQRGSEAIGALIKKEHTSFELAETHTSGWHSHKVSGVGVGGAAGLADSTIMEQRYTRSKTFPDSL</sequence>
<protein>
    <submittedName>
        <fullName evidence="1">Putative sugar O-methyltransferase</fullName>
    </submittedName>
</protein>
<dbReference type="InterPro" id="IPR029063">
    <property type="entry name" value="SAM-dependent_MTases_sf"/>
</dbReference>
<name>A0A7W7ZQD8_9BACT</name>
<comment type="caution">
    <text evidence="1">The sequence shown here is derived from an EMBL/GenBank/DDBJ whole genome shotgun (WGS) entry which is preliminary data.</text>
</comment>
<dbReference type="Proteomes" id="UP000584867">
    <property type="component" value="Unassembled WGS sequence"/>
</dbReference>
<organism evidence="1 2">
    <name type="scientific">Granulicella mallensis</name>
    <dbReference type="NCBI Taxonomy" id="940614"/>
    <lineage>
        <taxon>Bacteria</taxon>
        <taxon>Pseudomonadati</taxon>
        <taxon>Acidobacteriota</taxon>
        <taxon>Terriglobia</taxon>
        <taxon>Terriglobales</taxon>
        <taxon>Acidobacteriaceae</taxon>
        <taxon>Granulicella</taxon>
    </lineage>
</organism>
<evidence type="ECO:0000313" key="2">
    <source>
        <dbReference type="Proteomes" id="UP000584867"/>
    </source>
</evidence>
<dbReference type="EMBL" id="JACHIO010000008">
    <property type="protein sequence ID" value="MBB5063869.1"/>
    <property type="molecule type" value="Genomic_DNA"/>
</dbReference>
<gene>
    <name evidence="1" type="ORF">HDF15_002217</name>
</gene>
<dbReference type="AlphaFoldDB" id="A0A7W7ZQD8"/>